<feature type="domain" description="ABC transmembrane type-1" evidence="11">
    <location>
        <begin position="118"/>
        <end position="329"/>
    </location>
</feature>
<dbReference type="GO" id="GO:0005315">
    <property type="term" value="F:phosphate transmembrane transporter activity"/>
    <property type="evidence" value="ECO:0007669"/>
    <property type="project" value="InterPro"/>
</dbReference>
<dbReference type="CDD" id="cd06261">
    <property type="entry name" value="TM_PBP2"/>
    <property type="match status" value="1"/>
</dbReference>
<gene>
    <name evidence="12" type="primary">pstC</name>
    <name evidence="12" type="ORF">EJP82_00835</name>
</gene>
<sequence>MNLIVFKQPAPNDGAGCCIGGTRVNTPVQDTGAQSETVYNKKSYTHLSKQQIKASFVNKLFKNYFLFSILTLCFVLALVIFFIGKTAFLTFKDISLAQYFFSFDWTPEEGKFGAALFILNTLSLTALTLVIAVPLSVGMAILIAEIAPKWMKTIIRPILDLLVGIPSIVYGYLGLTILLPLLRELSGESLGDGLLAAALVLTIMILPTICRISDDAIGAVPKKYREAAYALGSTRLQSIFKVILPSAGRGIIAAIILGMTRAIGETMAVVMVIGNTPQLAKSLFASTSVLTSNIVMQISNVEFDSTWNYALHMMAFLLLVISFILILFIRFLGRKGGAES</sequence>
<protein>
    <recommendedName>
        <fullName evidence="10">Phosphate transport system permease protein</fullName>
    </recommendedName>
</protein>
<feature type="transmembrane region" description="Helical" evidence="9">
    <location>
        <begin position="64"/>
        <end position="83"/>
    </location>
</feature>
<dbReference type="OrthoDB" id="9785113at2"/>
<dbReference type="InterPro" id="IPR035906">
    <property type="entry name" value="MetI-like_sf"/>
</dbReference>
<dbReference type="GO" id="GO:0006817">
    <property type="term" value="P:phosphate ion transport"/>
    <property type="evidence" value="ECO:0007669"/>
    <property type="project" value="UniProtKB-KW"/>
</dbReference>
<dbReference type="AlphaFoldDB" id="A0A433YF65"/>
<evidence type="ECO:0000256" key="7">
    <source>
        <dbReference type="ARBA" id="ARBA00022989"/>
    </source>
</evidence>
<feature type="transmembrane region" description="Helical" evidence="9">
    <location>
        <begin position="114"/>
        <end position="147"/>
    </location>
</feature>
<dbReference type="Pfam" id="PF00528">
    <property type="entry name" value="BPD_transp_1"/>
    <property type="match status" value="1"/>
</dbReference>
<keyword evidence="4 10" id="KW-1003">Cell membrane</keyword>
<evidence type="ECO:0000256" key="6">
    <source>
        <dbReference type="ARBA" id="ARBA00022692"/>
    </source>
</evidence>
<dbReference type="PANTHER" id="PTHR30425">
    <property type="entry name" value="PHOSPHATE TRANSPORT SYSTEM PERMEASE PROTEIN PST"/>
    <property type="match status" value="1"/>
</dbReference>
<comment type="subcellular location">
    <subcellularLocation>
        <location evidence="1 9">Cell membrane</location>
        <topology evidence="1 9">Multi-pass membrane protein</topology>
    </subcellularLocation>
</comment>
<dbReference type="Gene3D" id="1.10.3720.10">
    <property type="entry name" value="MetI-like"/>
    <property type="match status" value="1"/>
</dbReference>
<evidence type="ECO:0000256" key="5">
    <source>
        <dbReference type="ARBA" id="ARBA00022592"/>
    </source>
</evidence>
<evidence type="ECO:0000256" key="2">
    <source>
        <dbReference type="ARBA" id="ARBA00007069"/>
    </source>
</evidence>
<evidence type="ECO:0000256" key="8">
    <source>
        <dbReference type="ARBA" id="ARBA00023136"/>
    </source>
</evidence>
<keyword evidence="7 9" id="KW-1133">Transmembrane helix</keyword>
<keyword evidence="13" id="KW-1185">Reference proteome</keyword>
<feature type="transmembrane region" description="Helical" evidence="9">
    <location>
        <begin position="194"/>
        <end position="213"/>
    </location>
</feature>
<feature type="transmembrane region" description="Helical" evidence="9">
    <location>
        <begin position="251"/>
        <end position="273"/>
    </location>
</feature>
<feature type="transmembrane region" description="Helical" evidence="9">
    <location>
        <begin position="159"/>
        <end position="182"/>
    </location>
</feature>
<keyword evidence="8 9" id="KW-0472">Membrane</keyword>
<comment type="caution">
    <text evidence="12">The sequence shown here is derived from an EMBL/GenBank/DDBJ whole genome shotgun (WGS) entry which is preliminary data.</text>
</comment>
<feature type="transmembrane region" description="Helical" evidence="9">
    <location>
        <begin position="309"/>
        <end position="332"/>
    </location>
</feature>
<evidence type="ECO:0000256" key="9">
    <source>
        <dbReference type="RuleBase" id="RU363032"/>
    </source>
</evidence>
<comment type="function">
    <text evidence="10">Part of the binding-protein-dependent transport system for phosphate; probably responsible for the translocation of the substrate across the membrane.</text>
</comment>
<keyword evidence="3 9" id="KW-0813">Transport</keyword>
<dbReference type="GO" id="GO:0005886">
    <property type="term" value="C:plasma membrane"/>
    <property type="evidence" value="ECO:0007669"/>
    <property type="project" value="UniProtKB-SubCell"/>
</dbReference>
<name>A0A433YF65_9BACL</name>
<dbReference type="PROSITE" id="PS50928">
    <property type="entry name" value="ABC_TM1"/>
    <property type="match status" value="1"/>
</dbReference>
<dbReference type="PANTHER" id="PTHR30425:SF1">
    <property type="entry name" value="PHOSPHATE TRANSPORT SYSTEM PERMEASE PROTEIN PSTC"/>
    <property type="match status" value="1"/>
</dbReference>
<dbReference type="Proteomes" id="UP000279446">
    <property type="component" value="Unassembled WGS sequence"/>
</dbReference>
<evidence type="ECO:0000256" key="3">
    <source>
        <dbReference type="ARBA" id="ARBA00022448"/>
    </source>
</evidence>
<keyword evidence="6 9" id="KW-0812">Transmembrane</keyword>
<dbReference type="EMBL" id="RZNY01000001">
    <property type="protein sequence ID" value="RUT48524.1"/>
    <property type="molecule type" value="Genomic_DNA"/>
</dbReference>
<dbReference type="InterPro" id="IPR011864">
    <property type="entry name" value="Phosphate_PstC"/>
</dbReference>
<dbReference type="InterPro" id="IPR051124">
    <property type="entry name" value="Phosphate_Transport_Permease"/>
</dbReference>
<evidence type="ECO:0000259" key="11">
    <source>
        <dbReference type="PROSITE" id="PS50928"/>
    </source>
</evidence>
<organism evidence="12 13">
    <name type="scientific">Paenibacillus anaericanus</name>
    <dbReference type="NCBI Taxonomy" id="170367"/>
    <lineage>
        <taxon>Bacteria</taxon>
        <taxon>Bacillati</taxon>
        <taxon>Bacillota</taxon>
        <taxon>Bacilli</taxon>
        <taxon>Bacillales</taxon>
        <taxon>Paenibacillaceae</taxon>
        <taxon>Paenibacillus</taxon>
    </lineage>
</organism>
<evidence type="ECO:0000313" key="13">
    <source>
        <dbReference type="Proteomes" id="UP000279446"/>
    </source>
</evidence>
<reference evidence="12 13" key="1">
    <citation type="submission" date="2018-12" db="EMBL/GenBank/DDBJ databases">
        <authorList>
            <person name="Sun L."/>
            <person name="Chen Z."/>
        </authorList>
    </citation>
    <scope>NUCLEOTIDE SEQUENCE [LARGE SCALE GENOMIC DNA]</scope>
    <source>
        <strain evidence="12 13">DSM 15890</strain>
    </source>
</reference>
<dbReference type="InterPro" id="IPR000515">
    <property type="entry name" value="MetI-like"/>
</dbReference>
<evidence type="ECO:0000256" key="10">
    <source>
        <dbReference type="RuleBase" id="RU363054"/>
    </source>
</evidence>
<proteinExistence type="inferred from homology"/>
<dbReference type="NCBIfam" id="TIGR02138">
    <property type="entry name" value="phosphate_pstC"/>
    <property type="match status" value="1"/>
</dbReference>
<evidence type="ECO:0000256" key="4">
    <source>
        <dbReference type="ARBA" id="ARBA00022475"/>
    </source>
</evidence>
<keyword evidence="5 10" id="KW-0592">Phosphate transport</keyword>
<accession>A0A433YF65</accession>
<evidence type="ECO:0000313" key="12">
    <source>
        <dbReference type="EMBL" id="RUT48524.1"/>
    </source>
</evidence>
<comment type="similarity">
    <text evidence="2 10">Belongs to the binding-protein-dependent transport system permease family. CysTW subfamily.</text>
</comment>
<evidence type="ECO:0000256" key="1">
    <source>
        <dbReference type="ARBA" id="ARBA00004651"/>
    </source>
</evidence>
<dbReference type="SUPFAM" id="SSF161098">
    <property type="entry name" value="MetI-like"/>
    <property type="match status" value="1"/>
</dbReference>